<dbReference type="AlphaFoldDB" id="A0A9P6AN92"/>
<dbReference type="Proteomes" id="UP000886523">
    <property type="component" value="Unassembled WGS sequence"/>
</dbReference>
<protein>
    <submittedName>
        <fullName evidence="1">Uncharacterized protein</fullName>
    </submittedName>
</protein>
<sequence length="274" mass="30362">MRKEAFVGAIMFESKTPERQARKAFGVQYVTYWNGDACRRTRTVQIGPLLLGATAPAEFLGTVLRGHRRSSTNMCGSAKIRSLHVLGQRESRHPGEKRFTPPVYPFSASNAYVSNLKAIECTGPIHTVHKEVWTYLNGPLRTGSRLKQTEHVSTKRDRNQDWEAAFVGAVVCVSGILFGRLFSGQITPSESRVGSPVAYRGQSWGMWFVFSRRSPEQHVAFSSGDESFIVLAYEGVPTQKAGDVANRVFYGGFVGDRSAHRSASFEQGALVVRK</sequence>
<evidence type="ECO:0000313" key="2">
    <source>
        <dbReference type="Proteomes" id="UP000886523"/>
    </source>
</evidence>
<dbReference type="EMBL" id="MU129046">
    <property type="protein sequence ID" value="KAF9508984.1"/>
    <property type="molecule type" value="Genomic_DNA"/>
</dbReference>
<comment type="caution">
    <text evidence="1">The sequence shown here is derived from an EMBL/GenBank/DDBJ whole genome shotgun (WGS) entry which is preliminary data.</text>
</comment>
<proteinExistence type="predicted"/>
<organism evidence="1 2">
    <name type="scientific">Hydnum rufescens UP504</name>
    <dbReference type="NCBI Taxonomy" id="1448309"/>
    <lineage>
        <taxon>Eukaryota</taxon>
        <taxon>Fungi</taxon>
        <taxon>Dikarya</taxon>
        <taxon>Basidiomycota</taxon>
        <taxon>Agaricomycotina</taxon>
        <taxon>Agaricomycetes</taxon>
        <taxon>Cantharellales</taxon>
        <taxon>Hydnaceae</taxon>
        <taxon>Hydnum</taxon>
    </lineage>
</organism>
<evidence type="ECO:0000313" key="1">
    <source>
        <dbReference type="EMBL" id="KAF9508984.1"/>
    </source>
</evidence>
<gene>
    <name evidence="1" type="ORF">BS47DRAFT_1397350</name>
</gene>
<keyword evidence="2" id="KW-1185">Reference proteome</keyword>
<accession>A0A9P6AN92</accession>
<name>A0A9P6AN92_9AGAM</name>
<reference evidence="1" key="1">
    <citation type="journal article" date="2020" name="Nat. Commun.">
        <title>Large-scale genome sequencing of mycorrhizal fungi provides insights into the early evolution of symbiotic traits.</title>
        <authorList>
            <person name="Miyauchi S."/>
            <person name="Kiss E."/>
            <person name="Kuo A."/>
            <person name="Drula E."/>
            <person name="Kohler A."/>
            <person name="Sanchez-Garcia M."/>
            <person name="Morin E."/>
            <person name="Andreopoulos B."/>
            <person name="Barry K.W."/>
            <person name="Bonito G."/>
            <person name="Buee M."/>
            <person name="Carver A."/>
            <person name="Chen C."/>
            <person name="Cichocki N."/>
            <person name="Clum A."/>
            <person name="Culley D."/>
            <person name="Crous P.W."/>
            <person name="Fauchery L."/>
            <person name="Girlanda M."/>
            <person name="Hayes R.D."/>
            <person name="Keri Z."/>
            <person name="LaButti K."/>
            <person name="Lipzen A."/>
            <person name="Lombard V."/>
            <person name="Magnuson J."/>
            <person name="Maillard F."/>
            <person name="Murat C."/>
            <person name="Nolan M."/>
            <person name="Ohm R.A."/>
            <person name="Pangilinan J."/>
            <person name="Pereira M.F."/>
            <person name="Perotto S."/>
            <person name="Peter M."/>
            <person name="Pfister S."/>
            <person name="Riley R."/>
            <person name="Sitrit Y."/>
            <person name="Stielow J.B."/>
            <person name="Szollosi G."/>
            <person name="Zifcakova L."/>
            <person name="Stursova M."/>
            <person name="Spatafora J.W."/>
            <person name="Tedersoo L."/>
            <person name="Vaario L.M."/>
            <person name="Yamada A."/>
            <person name="Yan M."/>
            <person name="Wang P."/>
            <person name="Xu J."/>
            <person name="Bruns T."/>
            <person name="Baldrian P."/>
            <person name="Vilgalys R."/>
            <person name="Dunand C."/>
            <person name="Henrissat B."/>
            <person name="Grigoriev I.V."/>
            <person name="Hibbett D."/>
            <person name="Nagy L.G."/>
            <person name="Martin F.M."/>
        </authorList>
    </citation>
    <scope>NUCLEOTIDE SEQUENCE</scope>
    <source>
        <strain evidence="1">UP504</strain>
    </source>
</reference>